<dbReference type="EMBL" id="JAHWDP010000002">
    <property type="protein sequence ID" value="MBW2937609.1"/>
    <property type="molecule type" value="Genomic_DNA"/>
</dbReference>
<keyword evidence="2" id="KW-0378">Hydrolase</keyword>
<dbReference type="Pfam" id="PF12867">
    <property type="entry name" value="DinB_2"/>
    <property type="match status" value="1"/>
</dbReference>
<dbReference type="Proteomes" id="UP001138686">
    <property type="component" value="Unassembled WGS sequence"/>
</dbReference>
<evidence type="ECO:0000259" key="1">
    <source>
        <dbReference type="Pfam" id="PF12867"/>
    </source>
</evidence>
<gene>
    <name evidence="2" type="ORF">KXJ69_05795</name>
</gene>
<dbReference type="AlphaFoldDB" id="A0A9X1JV54"/>
<protein>
    <submittedName>
        <fullName evidence="2">Metal-dependent hydrolase</fullName>
    </submittedName>
</protein>
<proteinExistence type="predicted"/>
<dbReference type="NCBIfam" id="NF009807">
    <property type="entry name" value="PRK13291.1"/>
    <property type="match status" value="1"/>
</dbReference>
<evidence type="ECO:0000313" key="2">
    <source>
        <dbReference type="EMBL" id="MBW2937609.1"/>
    </source>
</evidence>
<reference evidence="2" key="1">
    <citation type="submission" date="2021-07" db="EMBL/GenBank/DDBJ databases">
        <title>Aureisphaera sp. CAU 1614 isolated from sea sediment.</title>
        <authorList>
            <person name="Kim W."/>
        </authorList>
    </citation>
    <scope>NUCLEOTIDE SEQUENCE</scope>
    <source>
        <strain evidence="2">CAU 1614</strain>
    </source>
</reference>
<dbReference type="GO" id="GO:0016787">
    <property type="term" value="F:hydrolase activity"/>
    <property type="evidence" value="ECO:0007669"/>
    <property type="project" value="UniProtKB-KW"/>
</dbReference>
<sequence length="191" mass="22804">MPFKTRGIFYFSEMDIEQLKFPIGKFKKPETISAEDLHEAIKVLQIFPEQLKLITLNLKEEVLDSPYRPEGWTIRQLIHHISDSHHHCYNRIRWTLTEDKPTIKAYNQESFAKMFDYQKAPIAWSLSHIEAVHQKIVYILQNLTDEHWERVFIHPESKEEVGMKHLAMLYSWHSMHHFTHIKNALLMLGNE</sequence>
<accession>A0A9X1JV54</accession>
<organism evidence="2 3">
    <name type="scientific">Halomarinibacterium sedimenti</name>
    <dbReference type="NCBI Taxonomy" id="2857106"/>
    <lineage>
        <taxon>Bacteria</taxon>
        <taxon>Pseudomonadati</taxon>
        <taxon>Bacteroidota</taxon>
        <taxon>Flavobacteriia</taxon>
        <taxon>Flavobacteriales</taxon>
        <taxon>Flavobacteriaceae</taxon>
        <taxon>Halomarinibacterium</taxon>
    </lineage>
</organism>
<feature type="domain" description="DinB-like" evidence="1">
    <location>
        <begin position="57"/>
        <end position="180"/>
    </location>
</feature>
<evidence type="ECO:0000313" key="3">
    <source>
        <dbReference type="Proteomes" id="UP001138686"/>
    </source>
</evidence>
<name>A0A9X1JV54_9FLAO</name>
<keyword evidence="3" id="KW-1185">Reference proteome</keyword>
<dbReference type="InterPro" id="IPR024775">
    <property type="entry name" value="DinB-like"/>
</dbReference>
<dbReference type="RefSeq" id="WP_219052028.1">
    <property type="nucleotide sequence ID" value="NZ_JAHWDP010000002.1"/>
</dbReference>
<comment type="caution">
    <text evidence="2">The sequence shown here is derived from an EMBL/GenBank/DDBJ whole genome shotgun (WGS) entry which is preliminary data.</text>
</comment>